<evidence type="ECO:0000313" key="2">
    <source>
        <dbReference type="Proteomes" id="UP001642540"/>
    </source>
</evidence>
<evidence type="ECO:0000313" key="1">
    <source>
        <dbReference type="EMBL" id="CAL8145384.1"/>
    </source>
</evidence>
<organism evidence="1 2">
    <name type="scientific">Orchesella dallaii</name>
    <dbReference type="NCBI Taxonomy" id="48710"/>
    <lineage>
        <taxon>Eukaryota</taxon>
        <taxon>Metazoa</taxon>
        <taxon>Ecdysozoa</taxon>
        <taxon>Arthropoda</taxon>
        <taxon>Hexapoda</taxon>
        <taxon>Collembola</taxon>
        <taxon>Entomobryomorpha</taxon>
        <taxon>Entomobryoidea</taxon>
        <taxon>Orchesellidae</taxon>
        <taxon>Orchesellinae</taxon>
        <taxon>Orchesella</taxon>
    </lineage>
</organism>
<dbReference type="Proteomes" id="UP001642540">
    <property type="component" value="Unassembled WGS sequence"/>
</dbReference>
<reference evidence="1 2" key="1">
    <citation type="submission" date="2024-08" db="EMBL/GenBank/DDBJ databases">
        <authorList>
            <person name="Cucini C."/>
            <person name="Frati F."/>
        </authorList>
    </citation>
    <scope>NUCLEOTIDE SEQUENCE [LARGE SCALE GENOMIC DNA]</scope>
</reference>
<gene>
    <name evidence="1" type="ORF">ODALV1_LOCUS30472</name>
</gene>
<name>A0ABP1S6U0_9HEXA</name>
<proteinExistence type="predicted"/>
<sequence>MDSMDSQTQVEVSPSKRQLPFRSYLIAQAAVENIFAVNEQLKFDNPVVYQPLMTKKVKAVRSHITSVLNYFSSLFDEFGTKIRKGREESDASDTTVLNPSKKRRKLDMNPNSLQSPGLPLPNELAGTTGFQQHLYTAPCGLEVPQHACRTMDHQFCSIPTSVEVTSSQGVSVVKIPN</sequence>
<protein>
    <submittedName>
        <fullName evidence="1">Uncharacterized protein</fullName>
    </submittedName>
</protein>
<comment type="caution">
    <text evidence="1">The sequence shown here is derived from an EMBL/GenBank/DDBJ whole genome shotgun (WGS) entry which is preliminary data.</text>
</comment>
<dbReference type="EMBL" id="CAXLJM020000164">
    <property type="protein sequence ID" value="CAL8145384.1"/>
    <property type="molecule type" value="Genomic_DNA"/>
</dbReference>
<keyword evidence="2" id="KW-1185">Reference proteome</keyword>
<accession>A0ABP1S6U0</accession>